<dbReference type="GO" id="GO:0003677">
    <property type="term" value="F:DNA binding"/>
    <property type="evidence" value="ECO:0007669"/>
    <property type="project" value="InterPro"/>
</dbReference>
<comment type="caution">
    <text evidence="3">The sequence shown here is derived from an EMBL/GenBank/DDBJ whole genome shotgun (WGS) entry which is preliminary data.</text>
</comment>
<organism evidence="3 4">
    <name type="scientific">Candidatus Azambacteria bacterium GW2011_GWA2_45_90</name>
    <dbReference type="NCBI Taxonomy" id="1618614"/>
    <lineage>
        <taxon>Bacteria</taxon>
        <taxon>Candidatus Azamiibacteriota</taxon>
    </lineage>
</organism>
<evidence type="ECO:0000259" key="2">
    <source>
        <dbReference type="Pfam" id="PF03979"/>
    </source>
</evidence>
<evidence type="ECO:0000256" key="1">
    <source>
        <dbReference type="SAM" id="MobiDB-lite"/>
    </source>
</evidence>
<feature type="non-terminal residue" evidence="3">
    <location>
        <position position="95"/>
    </location>
</feature>
<evidence type="ECO:0000313" key="3">
    <source>
        <dbReference type="EMBL" id="KKU17096.1"/>
    </source>
</evidence>
<dbReference type="EMBL" id="LCLO01000041">
    <property type="protein sequence ID" value="KKU17096.1"/>
    <property type="molecule type" value="Genomic_DNA"/>
</dbReference>
<reference evidence="3 4" key="1">
    <citation type="journal article" date="2015" name="Nature">
        <title>rRNA introns, odd ribosomes, and small enigmatic genomes across a large radiation of phyla.</title>
        <authorList>
            <person name="Brown C.T."/>
            <person name="Hug L.A."/>
            <person name="Thomas B.C."/>
            <person name="Sharon I."/>
            <person name="Castelle C.J."/>
            <person name="Singh A."/>
            <person name="Wilkins M.J."/>
            <person name="Williams K.H."/>
            <person name="Banfield J.F."/>
        </authorList>
    </citation>
    <scope>NUCLEOTIDE SEQUENCE [LARGE SCALE GENOMIC DNA]</scope>
</reference>
<dbReference type="InterPro" id="IPR042189">
    <property type="entry name" value="RNA_pol_sigma_70_r1_1_sf"/>
</dbReference>
<feature type="region of interest" description="Disordered" evidence="1">
    <location>
        <begin position="23"/>
        <end position="42"/>
    </location>
</feature>
<name>A0A0G1N9C2_9BACT</name>
<dbReference type="AlphaFoldDB" id="A0A0G1N9C2"/>
<dbReference type="Gene3D" id="1.10.220.120">
    <property type="entry name" value="Sigma-70 factor, region 1.1"/>
    <property type="match status" value="1"/>
</dbReference>
<evidence type="ECO:0000313" key="4">
    <source>
        <dbReference type="Proteomes" id="UP000034644"/>
    </source>
</evidence>
<feature type="domain" description="RNA polymerase sigma factor 70 region 1.1" evidence="2">
    <location>
        <begin position="46"/>
        <end position="95"/>
    </location>
</feature>
<sequence>MVRNKMKKIKKTTKLNKPAVKVKKPVFPPSKPARRRGGSKKAEEIKIKIDNLLKKGKARGFVTYSEIIKEFPHIEEDVALLDTIYDTFSESSVDV</sequence>
<proteinExistence type="predicted"/>
<protein>
    <submittedName>
        <fullName evidence="3">RNA polymerase sigma factor</fullName>
    </submittedName>
</protein>
<accession>A0A0G1N9C2</accession>
<dbReference type="GO" id="GO:0016987">
    <property type="term" value="F:sigma factor activity"/>
    <property type="evidence" value="ECO:0007669"/>
    <property type="project" value="InterPro"/>
</dbReference>
<dbReference type="Pfam" id="PF03979">
    <property type="entry name" value="Sigma70_r1_1"/>
    <property type="match status" value="1"/>
</dbReference>
<gene>
    <name evidence="3" type="ORF">UX27_C0041G0008</name>
</gene>
<dbReference type="Proteomes" id="UP000034644">
    <property type="component" value="Unassembled WGS sequence"/>
</dbReference>
<dbReference type="InterPro" id="IPR007127">
    <property type="entry name" value="RNA_pol_sigma_70_r1_1"/>
</dbReference>